<keyword evidence="3" id="KW-1185">Reference proteome</keyword>
<evidence type="ECO:0000313" key="3">
    <source>
        <dbReference type="Proteomes" id="UP000507245"/>
    </source>
</evidence>
<proteinExistence type="predicted"/>
<dbReference type="Proteomes" id="UP000507245">
    <property type="component" value="Unassembled WGS sequence"/>
</dbReference>
<accession>A0A6J5WJ17</accession>
<keyword evidence="1" id="KW-0732">Signal</keyword>
<gene>
    <name evidence="2" type="ORF">ORAREDHAP_LOCUS14162</name>
</gene>
<evidence type="ECO:0000256" key="1">
    <source>
        <dbReference type="SAM" id="SignalP"/>
    </source>
</evidence>
<feature type="chain" id="PRO_5026855081" evidence="1">
    <location>
        <begin position="27"/>
        <end position="75"/>
    </location>
</feature>
<dbReference type="AlphaFoldDB" id="A0A6J5WJ17"/>
<sequence length="75" mass="8217">MKLELLQFLTLALSLTHLSLVEFNLAFHSLPPSHSLNSPVSSFFTHSSGSLSLSLSTALLSPKPLFVRSQNPPQR</sequence>
<name>A0A6J5WJ17_PRUAR</name>
<protein>
    <submittedName>
        <fullName evidence="2">Uncharacterized protein</fullName>
    </submittedName>
</protein>
<feature type="signal peptide" evidence="1">
    <location>
        <begin position="1"/>
        <end position="26"/>
    </location>
</feature>
<evidence type="ECO:0000313" key="2">
    <source>
        <dbReference type="EMBL" id="CAB4299602.1"/>
    </source>
</evidence>
<organism evidence="2 3">
    <name type="scientific">Prunus armeniaca</name>
    <name type="common">Apricot</name>
    <name type="synonym">Armeniaca vulgaris</name>
    <dbReference type="NCBI Taxonomy" id="36596"/>
    <lineage>
        <taxon>Eukaryota</taxon>
        <taxon>Viridiplantae</taxon>
        <taxon>Streptophyta</taxon>
        <taxon>Embryophyta</taxon>
        <taxon>Tracheophyta</taxon>
        <taxon>Spermatophyta</taxon>
        <taxon>Magnoliopsida</taxon>
        <taxon>eudicotyledons</taxon>
        <taxon>Gunneridae</taxon>
        <taxon>Pentapetalae</taxon>
        <taxon>rosids</taxon>
        <taxon>fabids</taxon>
        <taxon>Rosales</taxon>
        <taxon>Rosaceae</taxon>
        <taxon>Amygdaloideae</taxon>
        <taxon>Amygdaleae</taxon>
        <taxon>Prunus</taxon>
    </lineage>
</organism>
<reference evidence="3" key="1">
    <citation type="journal article" date="2020" name="Genome Biol.">
        <title>Gamete binning: chromosome-level and haplotype-resolved genome assembly enabled by high-throughput single-cell sequencing of gamete genomes.</title>
        <authorList>
            <person name="Campoy J.A."/>
            <person name="Sun H."/>
            <person name="Goel M."/>
            <person name="Jiao W.-B."/>
            <person name="Folz-Donahue K."/>
            <person name="Wang N."/>
            <person name="Rubio M."/>
            <person name="Liu C."/>
            <person name="Kukat C."/>
            <person name="Ruiz D."/>
            <person name="Huettel B."/>
            <person name="Schneeberger K."/>
        </authorList>
    </citation>
    <scope>NUCLEOTIDE SEQUENCE [LARGE SCALE GENOMIC DNA]</scope>
    <source>
        <strain evidence="3">cv. Rojo Pasion</strain>
    </source>
</reference>
<dbReference type="EMBL" id="CAEKKB010000002">
    <property type="protein sequence ID" value="CAB4299602.1"/>
    <property type="molecule type" value="Genomic_DNA"/>
</dbReference>